<evidence type="ECO:0000256" key="13">
    <source>
        <dbReference type="ARBA" id="ARBA00070152"/>
    </source>
</evidence>
<dbReference type="AlphaFoldDB" id="A0A2R4BQD3"/>
<evidence type="ECO:0000256" key="4">
    <source>
        <dbReference type="ARBA" id="ARBA00022553"/>
    </source>
</evidence>
<keyword evidence="9" id="KW-0902">Two-component regulatory system</keyword>
<keyword evidence="5" id="KW-0808">Transferase</keyword>
<accession>A0A2R4BQD3</accession>
<sequence>MALLVLLLPTLAVADHSLRVGIYQNSPKVGLGANGKAEGIFVDVLEAIARAEGWRIEYVPGSWNEGLERLAAGEIDLMPDVAPSAERERLFDFHDEPVLSSWSQVYARPDSGIRTLLDLDGERVAVLDGSVQEAVFRQMASGFSIAVELLPVPDFFAALAAVAEGRADAVVTNRYFGMRYAPGFGLEDTAVMFSPVQLYFAMRKGSDPALLAAIDRQLVALKKDHDSAYFRSLRRWAVEAPRVVLPPWLSGAVALAVALLLAAVAWVWLLRRQVALKTDEIVRSNAEVNILAQRHTQELEQRVAERTEALARANAELLTAKQAAESADHLKSAFLATMSHELRTPLNSIIGFTGILLQGLAGPLNAEQGKQLGMVRDSARHLLALINDVLDISRIEAGELRMACDVFDPAAAVAKVVGIVRPLAEKKALALEVEVADGIGPMVGDARRVEQILLNLLGNAVKFTEQGRVRLQVDAVAGPPGPAGPAGAAAAARLRMAVSDTGIGIRPEDMVLLFQPFRQIDTALSRKHDGTGLGLAICRRLAEMMGGDITVDSRWQEGSTFTVTLPLRPSGAEKDAYA</sequence>
<dbReference type="PANTHER" id="PTHR43047">
    <property type="entry name" value="TWO-COMPONENT HISTIDINE PROTEIN KINASE"/>
    <property type="match status" value="1"/>
</dbReference>
<reference evidence="16 17" key="1">
    <citation type="submission" date="2018-03" db="EMBL/GenBank/DDBJ databases">
        <title>Complete genome sequence of Thauera aromatica, a model organism for studying aromatic compound degradation under denitrifying conditions.</title>
        <authorList>
            <person name="Lo H.-Y."/>
            <person name="Goris T."/>
            <person name="Boll M."/>
            <person name="Mueller J.A."/>
        </authorList>
    </citation>
    <scope>NUCLEOTIDE SEQUENCE [LARGE SCALE GENOMIC DNA]</scope>
    <source>
        <strain evidence="16 17">K172</strain>
    </source>
</reference>
<dbReference type="GO" id="GO:0016020">
    <property type="term" value="C:membrane"/>
    <property type="evidence" value="ECO:0007669"/>
    <property type="project" value="UniProtKB-SubCell"/>
</dbReference>
<evidence type="ECO:0000256" key="1">
    <source>
        <dbReference type="ARBA" id="ARBA00000085"/>
    </source>
</evidence>
<keyword evidence="17" id="KW-1185">Reference proteome</keyword>
<dbReference type="Pfam" id="PF00512">
    <property type="entry name" value="HisKA"/>
    <property type="match status" value="1"/>
</dbReference>
<dbReference type="SMART" id="SM00388">
    <property type="entry name" value="HisKA"/>
    <property type="match status" value="1"/>
</dbReference>
<dbReference type="InterPro" id="IPR003594">
    <property type="entry name" value="HATPase_dom"/>
</dbReference>
<dbReference type="FunFam" id="1.10.287.130:FF:000038">
    <property type="entry name" value="Sensory transduction histidine kinase"/>
    <property type="match status" value="1"/>
</dbReference>
<dbReference type="Pfam" id="PF00497">
    <property type="entry name" value="SBP_bac_3"/>
    <property type="match status" value="1"/>
</dbReference>
<evidence type="ECO:0000256" key="3">
    <source>
        <dbReference type="ARBA" id="ARBA00012438"/>
    </source>
</evidence>
<dbReference type="CDD" id="cd16922">
    <property type="entry name" value="HATPase_EvgS-ArcB-TorS-like"/>
    <property type="match status" value="1"/>
</dbReference>
<protein>
    <recommendedName>
        <fullName evidence="13">Virulence sensor protein BvgS</fullName>
        <ecNumber evidence="3">2.7.13.3</ecNumber>
    </recommendedName>
</protein>
<evidence type="ECO:0000256" key="10">
    <source>
        <dbReference type="ARBA" id="ARBA00023136"/>
    </source>
</evidence>
<name>A0A2R4BQD3_THAAR</name>
<keyword evidence="7" id="KW-0418">Kinase</keyword>
<dbReference type="Gene3D" id="3.40.190.10">
    <property type="entry name" value="Periplasmic binding protein-like II"/>
    <property type="match status" value="2"/>
</dbReference>
<keyword evidence="8" id="KW-0067">ATP-binding</keyword>
<dbReference type="InterPro" id="IPR005467">
    <property type="entry name" value="His_kinase_dom"/>
</dbReference>
<dbReference type="SUPFAM" id="SSF47384">
    <property type="entry name" value="Homodimeric domain of signal transducing histidine kinase"/>
    <property type="match status" value="1"/>
</dbReference>
<evidence type="ECO:0000313" key="17">
    <source>
        <dbReference type="Proteomes" id="UP000241885"/>
    </source>
</evidence>
<evidence type="ECO:0000256" key="8">
    <source>
        <dbReference type="ARBA" id="ARBA00022840"/>
    </source>
</evidence>
<keyword evidence="10 14" id="KW-0472">Membrane</keyword>
<gene>
    <name evidence="16" type="ORF">Tharo_2526</name>
</gene>
<dbReference type="FunFam" id="3.30.565.10:FF:000010">
    <property type="entry name" value="Sensor histidine kinase RcsC"/>
    <property type="match status" value="1"/>
</dbReference>
<keyword evidence="4" id="KW-0597">Phosphoprotein</keyword>
<dbReference type="InterPro" id="IPR036890">
    <property type="entry name" value="HATPase_C_sf"/>
</dbReference>
<keyword evidence="14" id="KW-1133">Transmembrane helix</keyword>
<proteinExistence type="predicted"/>
<evidence type="ECO:0000256" key="9">
    <source>
        <dbReference type="ARBA" id="ARBA00023012"/>
    </source>
</evidence>
<evidence type="ECO:0000256" key="14">
    <source>
        <dbReference type="SAM" id="Phobius"/>
    </source>
</evidence>
<feature type="domain" description="Histidine kinase" evidence="15">
    <location>
        <begin position="337"/>
        <end position="569"/>
    </location>
</feature>
<dbReference type="InterPro" id="IPR036097">
    <property type="entry name" value="HisK_dim/P_sf"/>
</dbReference>
<dbReference type="GO" id="GO:0005524">
    <property type="term" value="F:ATP binding"/>
    <property type="evidence" value="ECO:0007669"/>
    <property type="project" value="UniProtKB-KW"/>
</dbReference>
<evidence type="ECO:0000259" key="15">
    <source>
        <dbReference type="PROSITE" id="PS50109"/>
    </source>
</evidence>
<dbReference type="SMART" id="SM00062">
    <property type="entry name" value="PBPb"/>
    <property type="match status" value="1"/>
</dbReference>
<dbReference type="EC" id="2.7.13.3" evidence="3"/>
<dbReference type="InterPro" id="IPR001638">
    <property type="entry name" value="Solute-binding_3/MltF_N"/>
</dbReference>
<comment type="catalytic activity">
    <reaction evidence="1">
        <text>ATP + protein L-histidine = ADP + protein N-phospho-L-histidine.</text>
        <dbReference type="EC" id="2.7.13.3"/>
    </reaction>
</comment>
<dbReference type="Proteomes" id="UP000241885">
    <property type="component" value="Chromosome"/>
</dbReference>
<dbReference type="Gene3D" id="1.10.287.130">
    <property type="match status" value="1"/>
</dbReference>
<organism evidence="16 17">
    <name type="scientific">Thauera aromatica K172</name>
    <dbReference type="NCBI Taxonomy" id="44139"/>
    <lineage>
        <taxon>Bacteria</taxon>
        <taxon>Pseudomonadati</taxon>
        <taxon>Pseudomonadota</taxon>
        <taxon>Betaproteobacteria</taxon>
        <taxon>Rhodocyclales</taxon>
        <taxon>Zoogloeaceae</taxon>
        <taxon>Thauera</taxon>
    </lineage>
</organism>
<dbReference type="EMBL" id="CP028339">
    <property type="protein sequence ID" value="AVR89422.1"/>
    <property type="molecule type" value="Genomic_DNA"/>
</dbReference>
<dbReference type="InterPro" id="IPR003661">
    <property type="entry name" value="HisK_dim/P_dom"/>
</dbReference>
<dbReference type="SUPFAM" id="SSF55874">
    <property type="entry name" value="ATPase domain of HSP90 chaperone/DNA topoisomerase II/histidine kinase"/>
    <property type="match status" value="1"/>
</dbReference>
<dbReference type="PROSITE" id="PS50109">
    <property type="entry name" value="HIS_KIN"/>
    <property type="match status" value="1"/>
</dbReference>
<evidence type="ECO:0000256" key="12">
    <source>
        <dbReference type="ARBA" id="ARBA00058004"/>
    </source>
</evidence>
<dbReference type="InterPro" id="IPR004358">
    <property type="entry name" value="Sig_transdc_His_kin-like_C"/>
</dbReference>
<evidence type="ECO:0000313" key="16">
    <source>
        <dbReference type="EMBL" id="AVR89422.1"/>
    </source>
</evidence>
<keyword evidence="11" id="KW-0131">Cell cycle</keyword>
<dbReference type="CDD" id="cd00082">
    <property type="entry name" value="HisKA"/>
    <property type="match status" value="1"/>
</dbReference>
<dbReference type="SMART" id="SM00387">
    <property type="entry name" value="HATPase_c"/>
    <property type="match status" value="1"/>
</dbReference>
<dbReference type="SUPFAM" id="SSF53850">
    <property type="entry name" value="Periplasmic binding protein-like II"/>
    <property type="match status" value="1"/>
</dbReference>
<dbReference type="PRINTS" id="PR00344">
    <property type="entry name" value="BCTRLSENSOR"/>
</dbReference>
<feature type="transmembrane region" description="Helical" evidence="14">
    <location>
        <begin position="248"/>
        <end position="269"/>
    </location>
</feature>
<dbReference type="KEGG" id="tak:Tharo_2526"/>
<evidence type="ECO:0000256" key="11">
    <source>
        <dbReference type="ARBA" id="ARBA00023306"/>
    </source>
</evidence>
<evidence type="ECO:0000256" key="6">
    <source>
        <dbReference type="ARBA" id="ARBA00022741"/>
    </source>
</evidence>
<evidence type="ECO:0000256" key="2">
    <source>
        <dbReference type="ARBA" id="ARBA00004370"/>
    </source>
</evidence>
<dbReference type="Pfam" id="PF02518">
    <property type="entry name" value="HATPase_c"/>
    <property type="match status" value="1"/>
</dbReference>
<comment type="subcellular location">
    <subcellularLocation>
        <location evidence="2">Membrane</location>
    </subcellularLocation>
</comment>
<evidence type="ECO:0000256" key="7">
    <source>
        <dbReference type="ARBA" id="ARBA00022777"/>
    </source>
</evidence>
<evidence type="ECO:0000256" key="5">
    <source>
        <dbReference type="ARBA" id="ARBA00022679"/>
    </source>
</evidence>
<keyword evidence="6" id="KW-0547">Nucleotide-binding</keyword>
<keyword evidence="14" id="KW-0812">Transmembrane</keyword>
<comment type="function">
    <text evidence="12">Member of the two-component regulatory system BvgS/BvgA. Phosphorylates BvgA via a four-step phosphorelay in response to environmental signals.</text>
</comment>
<dbReference type="Gene3D" id="3.30.565.10">
    <property type="entry name" value="Histidine kinase-like ATPase, C-terminal domain"/>
    <property type="match status" value="1"/>
</dbReference>
<dbReference type="GO" id="GO:0000155">
    <property type="term" value="F:phosphorelay sensor kinase activity"/>
    <property type="evidence" value="ECO:0007669"/>
    <property type="project" value="InterPro"/>
</dbReference>